<evidence type="ECO:0000256" key="3">
    <source>
        <dbReference type="ARBA" id="ARBA00012595"/>
    </source>
</evidence>
<dbReference type="SUPFAM" id="SSF49452">
    <property type="entry name" value="Starch-binding domain-like"/>
    <property type="match status" value="1"/>
</dbReference>
<comment type="similarity">
    <text evidence="2">Belongs to the serine-aspartate repeat-containing protein (SDr) family.</text>
</comment>
<dbReference type="EMBL" id="NBXA01000020">
    <property type="protein sequence ID" value="RFA12932.1"/>
    <property type="molecule type" value="Genomic_DNA"/>
</dbReference>
<dbReference type="PROSITE" id="PS51318">
    <property type="entry name" value="TAT"/>
    <property type="match status" value="1"/>
</dbReference>
<dbReference type="GO" id="GO:0030246">
    <property type="term" value="F:carbohydrate binding"/>
    <property type="evidence" value="ECO:0007669"/>
    <property type="project" value="InterPro"/>
</dbReference>
<evidence type="ECO:0000256" key="1">
    <source>
        <dbReference type="ARBA" id="ARBA00000548"/>
    </source>
</evidence>
<keyword evidence="4" id="KW-0964">Secreted</keyword>
<evidence type="ECO:0000256" key="2">
    <source>
        <dbReference type="ARBA" id="ARBA00007257"/>
    </source>
</evidence>
<dbReference type="EC" id="3.2.1.1" evidence="3"/>
<dbReference type="Pfam" id="PF13620">
    <property type="entry name" value="CarboxypepD_reg"/>
    <property type="match status" value="2"/>
</dbReference>
<evidence type="ECO:0000313" key="8">
    <source>
        <dbReference type="EMBL" id="RFA12932.1"/>
    </source>
</evidence>
<accession>A0A3E0VSE9</accession>
<name>A0A3E0VSE9_9MICO</name>
<evidence type="ECO:0000313" key="9">
    <source>
        <dbReference type="Proteomes" id="UP000256709"/>
    </source>
</evidence>
<dbReference type="InterPro" id="IPR013783">
    <property type="entry name" value="Ig-like_fold"/>
</dbReference>
<gene>
    <name evidence="8" type="ORF">B7R21_08770</name>
</gene>
<dbReference type="AlphaFoldDB" id="A0A3E0VSE9"/>
<dbReference type="InterPro" id="IPR006311">
    <property type="entry name" value="TAT_signal"/>
</dbReference>
<dbReference type="PANTHER" id="PTHR36108:SF13">
    <property type="entry name" value="COLOSSIN-B-RELATED"/>
    <property type="match status" value="1"/>
</dbReference>
<dbReference type="Proteomes" id="UP000256709">
    <property type="component" value="Unassembled WGS sequence"/>
</dbReference>
<sequence length="647" mass="65404">MSAPVFRRAERRFVLAVLAVLGLLALALVAPQAAQAAQAGIGGVQVLDAASKPVTGARVSLTSTTQSYSYDFATDAKGVATFTSQPAFSTMAFTVYIAPKAGSGLRPGYWDGKPSAQTVAQTITPGAANLTYVAASGAAASIAGSVSGSGSPAVALSGVKVTALRASGSEAGSAVTGASGSYAIPGLSADSYTLRFDNPNTAYVATTWWKNKPSQQAADLFAVQASQALTGQNIVLDTVTAITGTVKGAGTTPVALANVNVLAVTAADSKFVASTSTDASGAYVLILPAGASVKINYGISNNPAFVFSTWWKNKSTQETANTITVATGRTAAGKDIVIDRVASISGRISGVGYPAVPLGGASVTAYSSTGAYAGFAYADQTGKYTVSGLAAGSYTLSFSNSGNSSFVQHAWWNNKASRAEADSINVLAGQAVTGKNIVLPHGNSISGTVRGAGTPAAALSGVTVVAYSGDDTNYAATATTDTNGAYTLTGLIAGSYRLQFYSNASPTYVANIWWNTKASRAAATVIPLTAGTPVTGKDIILPKGASIAGTVRGAGPPVVPLANVFITAHAADGSVWNSVVSDSMGHYSITGLPAGSYTLEFDSSFGEAAYQLRTWWRNKSSQATANPISLAAGTALTGEDVTLGKRP</sequence>
<organism evidence="8 9">
    <name type="scientific">Subtercola boreus</name>
    <dbReference type="NCBI Taxonomy" id="120213"/>
    <lineage>
        <taxon>Bacteria</taxon>
        <taxon>Bacillati</taxon>
        <taxon>Actinomycetota</taxon>
        <taxon>Actinomycetes</taxon>
        <taxon>Micrococcales</taxon>
        <taxon>Microbacteriaceae</taxon>
        <taxon>Subtercola</taxon>
    </lineage>
</organism>
<dbReference type="OrthoDB" id="3771655at2"/>
<evidence type="ECO:0000256" key="4">
    <source>
        <dbReference type="ARBA" id="ARBA00022525"/>
    </source>
</evidence>
<dbReference type="PANTHER" id="PTHR36108">
    <property type="entry name" value="COLOSSIN-B-RELATED"/>
    <property type="match status" value="1"/>
</dbReference>
<dbReference type="RefSeq" id="WP_116282875.1">
    <property type="nucleotide sequence ID" value="NZ_NBXA01000020.1"/>
</dbReference>
<dbReference type="GO" id="GO:0004556">
    <property type="term" value="F:alpha-amylase activity"/>
    <property type="evidence" value="ECO:0007669"/>
    <property type="project" value="UniProtKB-EC"/>
</dbReference>
<dbReference type="GO" id="GO:0005975">
    <property type="term" value="P:carbohydrate metabolic process"/>
    <property type="evidence" value="ECO:0007669"/>
    <property type="project" value="UniProtKB-ARBA"/>
</dbReference>
<dbReference type="Gene3D" id="2.60.40.1120">
    <property type="entry name" value="Carboxypeptidase-like, regulatory domain"/>
    <property type="match status" value="1"/>
</dbReference>
<dbReference type="Gene3D" id="2.60.40.10">
    <property type="entry name" value="Immunoglobulins"/>
    <property type="match status" value="3"/>
</dbReference>
<comment type="catalytic activity">
    <reaction evidence="1">
        <text>Endohydrolysis of (1-&gt;4)-alpha-D-glucosidic linkages in polysaccharides containing three or more (1-&gt;4)-alpha-linked D-glucose units.</text>
        <dbReference type="EC" id="3.2.1.1"/>
    </reaction>
</comment>
<feature type="signal peptide" evidence="7">
    <location>
        <begin position="1"/>
        <end position="36"/>
    </location>
</feature>
<reference evidence="8 9" key="1">
    <citation type="submission" date="2017-04" db="EMBL/GenBank/DDBJ databases">
        <title>Comparative genome analysis of Subtercola boreus.</title>
        <authorList>
            <person name="Cho Y.-J."/>
            <person name="Cho A."/>
            <person name="Kim O.-S."/>
            <person name="Lee J.-I."/>
        </authorList>
    </citation>
    <scope>NUCLEOTIDE SEQUENCE [LARGE SCALE GENOMIC DNA]</scope>
    <source>
        <strain evidence="8 9">P27444</strain>
    </source>
</reference>
<proteinExistence type="inferred from homology"/>
<evidence type="ECO:0000256" key="5">
    <source>
        <dbReference type="ARBA" id="ARBA00022729"/>
    </source>
</evidence>
<comment type="caution">
    <text evidence="8">The sequence shown here is derived from an EMBL/GenBank/DDBJ whole genome shotgun (WGS) entry which is preliminary data.</text>
</comment>
<feature type="chain" id="PRO_5017777747" description="alpha-amylase" evidence="7">
    <location>
        <begin position="37"/>
        <end position="647"/>
    </location>
</feature>
<evidence type="ECO:0000256" key="7">
    <source>
        <dbReference type="SAM" id="SignalP"/>
    </source>
</evidence>
<evidence type="ECO:0000256" key="6">
    <source>
        <dbReference type="ARBA" id="ARBA00030238"/>
    </source>
</evidence>
<dbReference type="SUPFAM" id="SSF49478">
    <property type="entry name" value="Cna protein B-type domain"/>
    <property type="match status" value="3"/>
</dbReference>
<keyword evidence="5 7" id="KW-0732">Signal</keyword>
<dbReference type="InterPro" id="IPR013784">
    <property type="entry name" value="Carb-bd-like_fold"/>
</dbReference>
<protein>
    <recommendedName>
        <fullName evidence="3">alpha-amylase</fullName>
        <ecNumber evidence="3">3.2.1.1</ecNumber>
    </recommendedName>
    <alternativeName>
        <fullName evidence="6">1,4-alpha-D-glucan glucanohydrolase</fullName>
    </alternativeName>
</protein>